<evidence type="ECO:0000313" key="1">
    <source>
        <dbReference type="EMBL" id="ADE29280.1"/>
    </source>
</evidence>
<dbReference type="EMBL" id="GU735324">
    <property type="protein sequence ID" value="ADE29280.1"/>
    <property type="molecule type" value="Genomic_DNA"/>
</dbReference>
<accession>D5L2M1</accession>
<proteinExistence type="predicted"/>
<organism evidence="1">
    <name type="scientific">uncultured virus</name>
    <dbReference type="NCBI Taxonomy" id="340016"/>
    <lineage>
        <taxon>Viruses</taxon>
        <taxon>environmental samples</taxon>
    </lineage>
</organism>
<protein>
    <submittedName>
        <fullName evidence="1">Uncharacterized protein</fullName>
    </submittedName>
</protein>
<sequence length="63" mass="6900">MARRLLALGDVKTMTADLRAQAGSLWATRPMTEFESDAKDSCDEAPHPHWLFRARLAAGGGDE</sequence>
<name>D5L2M1_9VIRU</name>
<reference evidence="1" key="1">
    <citation type="journal article" date="2010" name="Environ. Microbiol.">
        <title>The metavirome of a hypersaline environment.</title>
        <authorList>
            <person name="Santos F."/>
            <person name="Yarza P."/>
            <person name="Parro V."/>
            <person name="Briones C."/>
            <person name="Anton J."/>
        </authorList>
    </citation>
    <scope>NUCLEOTIDE SEQUENCE</scope>
</reference>